<comment type="caution">
    <text evidence="5">The sequence shown here is derived from an EMBL/GenBank/DDBJ whole genome shotgun (WGS) entry which is preliminary data.</text>
</comment>
<dbReference type="GO" id="GO:0005524">
    <property type="term" value="F:ATP binding"/>
    <property type="evidence" value="ECO:0007669"/>
    <property type="project" value="UniProtKB-KW"/>
</dbReference>
<dbReference type="RefSeq" id="WP_183344056.1">
    <property type="nucleotide sequence ID" value="NZ_JACHNU010000006.1"/>
</dbReference>
<dbReference type="GO" id="GO:0005886">
    <property type="term" value="C:plasma membrane"/>
    <property type="evidence" value="ECO:0007669"/>
    <property type="project" value="TreeGrafter"/>
</dbReference>
<organism evidence="5 6">
    <name type="scientific">Conexibacter arvalis</name>
    <dbReference type="NCBI Taxonomy" id="912552"/>
    <lineage>
        <taxon>Bacteria</taxon>
        <taxon>Bacillati</taxon>
        <taxon>Actinomycetota</taxon>
        <taxon>Thermoleophilia</taxon>
        <taxon>Solirubrobacterales</taxon>
        <taxon>Conexibacteraceae</taxon>
        <taxon>Conexibacter</taxon>
    </lineage>
</organism>
<accession>A0A840IJ66</accession>
<sequence>MAALLELDGVTQRYPRGARGRHERVALRDLSLALGAGELVGVWGTRHSGRSTLTLLAAGIVRPSEGAVRFDGVDLARRPMLGLRGGIGWCDRAFDPVMAATVVEHVAAPLLSGDVSNRAAERTAIDRLERVGAAGLAELEPDELDAAETTRVAIARAIVTRPRLLVVDEPTTGVRATQERPLLSVLHALAREEGVAVLMTADDAAALAGVDRALSLSGGLLRGAADGPAGDPSAGAPEPADGRVVPLRAREAR</sequence>
<dbReference type="AlphaFoldDB" id="A0A840IJ66"/>
<evidence type="ECO:0000256" key="1">
    <source>
        <dbReference type="ARBA" id="ARBA00022741"/>
    </source>
</evidence>
<dbReference type="GO" id="GO:0016887">
    <property type="term" value="F:ATP hydrolysis activity"/>
    <property type="evidence" value="ECO:0007669"/>
    <property type="project" value="InterPro"/>
</dbReference>
<evidence type="ECO:0000256" key="3">
    <source>
        <dbReference type="SAM" id="MobiDB-lite"/>
    </source>
</evidence>
<dbReference type="Proteomes" id="UP000585272">
    <property type="component" value="Unassembled WGS sequence"/>
</dbReference>
<keyword evidence="6" id="KW-1185">Reference proteome</keyword>
<dbReference type="EMBL" id="JACHNU010000006">
    <property type="protein sequence ID" value="MBB4664223.1"/>
    <property type="molecule type" value="Genomic_DNA"/>
</dbReference>
<keyword evidence="2 5" id="KW-0067">ATP-binding</keyword>
<proteinExistence type="predicted"/>
<reference evidence="5 6" key="1">
    <citation type="submission" date="2020-08" db="EMBL/GenBank/DDBJ databases">
        <title>Genomic Encyclopedia of Archaeal and Bacterial Type Strains, Phase II (KMG-II): from individual species to whole genera.</title>
        <authorList>
            <person name="Goeker M."/>
        </authorList>
    </citation>
    <scope>NUCLEOTIDE SEQUENCE [LARGE SCALE GENOMIC DNA]</scope>
    <source>
        <strain evidence="5 6">DSM 23288</strain>
    </source>
</reference>
<name>A0A840IJ66_9ACTN</name>
<dbReference type="Gene3D" id="3.40.50.300">
    <property type="entry name" value="P-loop containing nucleotide triphosphate hydrolases"/>
    <property type="match status" value="1"/>
</dbReference>
<dbReference type="Pfam" id="PF00005">
    <property type="entry name" value="ABC_tran"/>
    <property type="match status" value="1"/>
</dbReference>
<feature type="domain" description="ABC transporter" evidence="4">
    <location>
        <begin position="5"/>
        <end position="243"/>
    </location>
</feature>
<dbReference type="PANTHER" id="PTHR24220">
    <property type="entry name" value="IMPORT ATP-BINDING PROTEIN"/>
    <property type="match status" value="1"/>
</dbReference>
<dbReference type="InterPro" id="IPR003439">
    <property type="entry name" value="ABC_transporter-like_ATP-bd"/>
</dbReference>
<evidence type="ECO:0000256" key="2">
    <source>
        <dbReference type="ARBA" id="ARBA00022840"/>
    </source>
</evidence>
<protein>
    <submittedName>
        <fullName evidence="5">Putative ABC transport system ATP-binding protein</fullName>
    </submittedName>
</protein>
<evidence type="ECO:0000259" key="4">
    <source>
        <dbReference type="PROSITE" id="PS50893"/>
    </source>
</evidence>
<dbReference type="InterPro" id="IPR027417">
    <property type="entry name" value="P-loop_NTPase"/>
</dbReference>
<dbReference type="PROSITE" id="PS50893">
    <property type="entry name" value="ABC_TRANSPORTER_2"/>
    <property type="match status" value="1"/>
</dbReference>
<gene>
    <name evidence="5" type="ORF">BDZ31_003826</name>
</gene>
<evidence type="ECO:0000313" key="6">
    <source>
        <dbReference type="Proteomes" id="UP000585272"/>
    </source>
</evidence>
<dbReference type="InterPro" id="IPR015854">
    <property type="entry name" value="ABC_transpr_LolD-like"/>
</dbReference>
<dbReference type="InterPro" id="IPR003593">
    <property type="entry name" value="AAA+_ATPase"/>
</dbReference>
<dbReference type="GO" id="GO:0022857">
    <property type="term" value="F:transmembrane transporter activity"/>
    <property type="evidence" value="ECO:0007669"/>
    <property type="project" value="TreeGrafter"/>
</dbReference>
<dbReference type="SUPFAM" id="SSF52540">
    <property type="entry name" value="P-loop containing nucleoside triphosphate hydrolases"/>
    <property type="match status" value="1"/>
</dbReference>
<feature type="region of interest" description="Disordered" evidence="3">
    <location>
        <begin position="222"/>
        <end position="253"/>
    </location>
</feature>
<evidence type="ECO:0000313" key="5">
    <source>
        <dbReference type="EMBL" id="MBB4664223.1"/>
    </source>
</evidence>
<dbReference type="SMART" id="SM00382">
    <property type="entry name" value="AAA"/>
    <property type="match status" value="1"/>
</dbReference>
<feature type="compositionally biased region" description="Low complexity" evidence="3">
    <location>
        <begin position="222"/>
        <end position="239"/>
    </location>
</feature>
<keyword evidence="1" id="KW-0547">Nucleotide-binding</keyword>